<sequence length="216" mass="23331">MHRTLIATLVASAALAGPALAQEEATAIVAGGCFWCVEADFESVEGVSEVVSGYAGGTAPNPTYDEVASGRTDYYEAAEIHYDPSVVSYEELMHLFFRSVDPLDVGGQFCDRGDQYRTAIFATPAQEEAALAAKAEAEAELGQEVATPVLPAGPFYEAEDYHQDYYLAEDRLPATSVGLFVPKNVAYTRYREGCGRDARVEAVWGPDAPFLHKDDS</sequence>
<dbReference type="HAMAP" id="MF_01401">
    <property type="entry name" value="MsrA"/>
    <property type="match status" value="1"/>
</dbReference>
<gene>
    <name evidence="4" type="primary">msrA</name>
    <name evidence="7" type="ORF">DFP88_102273</name>
</gene>
<dbReference type="InterPro" id="IPR002569">
    <property type="entry name" value="Met_Sox_Rdtase_MsrA_dom"/>
</dbReference>
<feature type="domain" description="Peptide methionine sulphoxide reductase MsrA" evidence="6">
    <location>
        <begin position="26"/>
        <end position="168"/>
    </location>
</feature>
<evidence type="ECO:0000256" key="1">
    <source>
        <dbReference type="ARBA" id="ARBA00023002"/>
    </source>
</evidence>
<dbReference type="SUPFAM" id="SSF55068">
    <property type="entry name" value="Peptide methionine sulfoxide reductase"/>
    <property type="match status" value="1"/>
</dbReference>
<name>A0A318SRZ9_9RHOB</name>
<comment type="catalytic activity">
    <reaction evidence="3 4">
        <text>[thioredoxin]-disulfide + L-methionine + H2O = L-methionine (S)-S-oxide + [thioredoxin]-dithiol</text>
        <dbReference type="Rhea" id="RHEA:19993"/>
        <dbReference type="Rhea" id="RHEA-COMP:10698"/>
        <dbReference type="Rhea" id="RHEA-COMP:10700"/>
        <dbReference type="ChEBI" id="CHEBI:15377"/>
        <dbReference type="ChEBI" id="CHEBI:29950"/>
        <dbReference type="ChEBI" id="CHEBI:50058"/>
        <dbReference type="ChEBI" id="CHEBI:57844"/>
        <dbReference type="ChEBI" id="CHEBI:58772"/>
        <dbReference type="EC" id="1.8.4.11"/>
    </reaction>
</comment>
<dbReference type="InterPro" id="IPR036509">
    <property type="entry name" value="Met_Sox_Rdtase_MsrA_sf"/>
</dbReference>
<evidence type="ECO:0000259" key="6">
    <source>
        <dbReference type="Pfam" id="PF01625"/>
    </source>
</evidence>
<feature type="active site" evidence="4">
    <location>
        <position position="33"/>
    </location>
</feature>
<accession>A0A318SRZ9</accession>
<evidence type="ECO:0000256" key="2">
    <source>
        <dbReference type="ARBA" id="ARBA00047806"/>
    </source>
</evidence>
<feature type="chain" id="PRO_5016399608" description="Peptide methionine sulfoxide reductase MsrA" evidence="5">
    <location>
        <begin position="22"/>
        <end position="216"/>
    </location>
</feature>
<organism evidence="7 8">
    <name type="scientific">Pseudoroseicyclus aestuarii</name>
    <dbReference type="NCBI Taxonomy" id="1795041"/>
    <lineage>
        <taxon>Bacteria</taxon>
        <taxon>Pseudomonadati</taxon>
        <taxon>Pseudomonadota</taxon>
        <taxon>Alphaproteobacteria</taxon>
        <taxon>Rhodobacterales</taxon>
        <taxon>Paracoccaceae</taxon>
        <taxon>Pseudoroseicyclus</taxon>
    </lineage>
</organism>
<dbReference type="Pfam" id="PF01625">
    <property type="entry name" value="PMSR"/>
    <property type="match status" value="1"/>
</dbReference>
<evidence type="ECO:0000256" key="5">
    <source>
        <dbReference type="SAM" id="SignalP"/>
    </source>
</evidence>
<keyword evidence="1 4" id="KW-0560">Oxidoreductase</keyword>
<dbReference type="PANTHER" id="PTHR43774:SF1">
    <property type="entry name" value="PEPTIDE METHIONINE SULFOXIDE REDUCTASE MSRA 2"/>
    <property type="match status" value="1"/>
</dbReference>
<dbReference type="AlphaFoldDB" id="A0A318SRZ9"/>
<comment type="function">
    <text evidence="4">Has an important function as a repair enzyme for proteins that have been inactivated by oxidation. Catalyzes the reversible oxidation-reduction of methionine sulfoxide in proteins to methionine.</text>
</comment>
<evidence type="ECO:0000256" key="4">
    <source>
        <dbReference type="HAMAP-Rule" id="MF_01401"/>
    </source>
</evidence>
<dbReference type="NCBIfam" id="TIGR00401">
    <property type="entry name" value="msrA"/>
    <property type="match status" value="1"/>
</dbReference>
<evidence type="ECO:0000256" key="3">
    <source>
        <dbReference type="ARBA" id="ARBA00048782"/>
    </source>
</evidence>
<dbReference type="RefSeq" id="WP_110813565.1">
    <property type="nucleotide sequence ID" value="NZ_QJTE01000002.1"/>
</dbReference>
<reference evidence="7 8" key="1">
    <citation type="submission" date="2018-06" db="EMBL/GenBank/DDBJ databases">
        <title>Genomic Encyclopedia of Type Strains, Phase III (KMG-III): the genomes of soil and plant-associated and newly described type strains.</title>
        <authorList>
            <person name="Whitman W."/>
        </authorList>
    </citation>
    <scope>NUCLEOTIDE SEQUENCE [LARGE SCALE GENOMIC DNA]</scope>
    <source>
        <strain evidence="7 8">CECT 9025</strain>
    </source>
</reference>
<comment type="caution">
    <text evidence="7">The sequence shown here is derived from an EMBL/GenBank/DDBJ whole genome shotgun (WGS) entry which is preliminary data.</text>
</comment>
<comment type="catalytic activity">
    <reaction evidence="2 4">
        <text>L-methionyl-[protein] + [thioredoxin]-disulfide + H2O = L-methionyl-(S)-S-oxide-[protein] + [thioredoxin]-dithiol</text>
        <dbReference type="Rhea" id="RHEA:14217"/>
        <dbReference type="Rhea" id="RHEA-COMP:10698"/>
        <dbReference type="Rhea" id="RHEA-COMP:10700"/>
        <dbReference type="Rhea" id="RHEA-COMP:12313"/>
        <dbReference type="Rhea" id="RHEA-COMP:12315"/>
        <dbReference type="ChEBI" id="CHEBI:15377"/>
        <dbReference type="ChEBI" id="CHEBI:16044"/>
        <dbReference type="ChEBI" id="CHEBI:29950"/>
        <dbReference type="ChEBI" id="CHEBI:44120"/>
        <dbReference type="ChEBI" id="CHEBI:50058"/>
        <dbReference type="EC" id="1.8.4.11"/>
    </reaction>
</comment>
<dbReference type="GO" id="GO:0008113">
    <property type="term" value="F:peptide-methionine (S)-S-oxide reductase activity"/>
    <property type="evidence" value="ECO:0007669"/>
    <property type="project" value="UniProtKB-UniRule"/>
</dbReference>
<keyword evidence="8" id="KW-1185">Reference proteome</keyword>
<dbReference type="PANTHER" id="PTHR43774">
    <property type="entry name" value="PEPTIDE METHIONINE SULFOXIDE REDUCTASE"/>
    <property type="match status" value="1"/>
</dbReference>
<evidence type="ECO:0000313" key="8">
    <source>
        <dbReference type="Proteomes" id="UP000248311"/>
    </source>
</evidence>
<comment type="similarity">
    <text evidence="4">Belongs to the MsrA Met sulfoxide reductase family.</text>
</comment>
<dbReference type="EC" id="1.8.4.11" evidence="4"/>
<proteinExistence type="inferred from homology"/>
<protein>
    <recommendedName>
        <fullName evidence="4">Peptide methionine sulfoxide reductase MsrA</fullName>
        <shortName evidence="4">Protein-methionine-S-oxide reductase</shortName>
        <ecNumber evidence="4">1.8.4.11</ecNumber>
    </recommendedName>
    <alternativeName>
        <fullName evidence="4">Peptide-methionine (S)-S-oxide reductase</fullName>
        <shortName evidence="4">Peptide Met(O) reductase</shortName>
    </alternativeName>
</protein>
<evidence type="ECO:0000313" key="7">
    <source>
        <dbReference type="EMBL" id="PYE84473.1"/>
    </source>
</evidence>
<dbReference type="Gene3D" id="3.30.1060.10">
    <property type="entry name" value="Peptide methionine sulphoxide reductase MsrA"/>
    <property type="match status" value="1"/>
</dbReference>
<dbReference type="GO" id="GO:0033744">
    <property type="term" value="F:L-methionine:thioredoxin-disulfide S-oxidoreductase activity"/>
    <property type="evidence" value="ECO:0007669"/>
    <property type="project" value="RHEA"/>
</dbReference>
<keyword evidence="5" id="KW-0732">Signal</keyword>
<dbReference type="OrthoDB" id="4174719at2"/>
<dbReference type="Proteomes" id="UP000248311">
    <property type="component" value="Unassembled WGS sequence"/>
</dbReference>
<dbReference type="EMBL" id="QJTE01000002">
    <property type="protein sequence ID" value="PYE84473.1"/>
    <property type="molecule type" value="Genomic_DNA"/>
</dbReference>
<feature type="signal peptide" evidence="5">
    <location>
        <begin position="1"/>
        <end position="21"/>
    </location>
</feature>